<reference evidence="8 9" key="1">
    <citation type="submission" date="2018-03" db="EMBL/GenBank/DDBJ databases">
        <title>Genomic Encyclopedia of Archaeal and Bacterial Type Strains, Phase II (KMG-II): from individual species to whole genera.</title>
        <authorList>
            <person name="Goeker M."/>
        </authorList>
    </citation>
    <scope>NUCLEOTIDE SEQUENCE [LARGE SCALE GENOMIC DNA]</scope>
    <source>
        <strain evidence="8 9">DSM 27267</strain>
    </source>
</reference>
<dbReference type="InterPro" id="IPR058240">
    <property type="entry name" value="rSAM_sf"/>
</dbReference>
<evidence type="ECO:0000256" key="4">
    <source>
        <dbReference type="ARBA" id="ARBA00023004"/>
    </source>
</evidence>
<dbReference type="SUPFAM" id="SSF102114">
    <property type="entry name" value="Radical SAM enzymes"/>
    <property type="match status" value="1"/>
</dbReference>
<evidence type="ECO:0000256" key="3">
    <source>
        <dbReference type="ARBA" id="ARBA00022723"/>
    </source>
</evidence>
<dbReference type="OrthoDB" id="9763993at2"/>
<evidence type="ECO:0000256" key="2">
    <source>
        <dbReference type="ARBA" id="ARBA00022691"/>
    </source>
</evidence>
<dbReference type="SFLD" id="SFLDS00029">
    <property type="entry name" value="Radical_SAM"/>
    <property type="match status" value="1"/>
</dbReference>
<keyword evidence="10" id="KW-1185">Reference proteome</keyword>
<dbReference type="InterPro" id="IPR007197">
    <property type="entry name" value="rSAM"/>
</dbReference>
<sequence>MALKNKVFSLAVNTAITNRIFRNIASQKLDRYLHKAFLAAESNALPTMLEKRYQFVSAMLQGIKNNLDKGYISPATMKKMLSVFIGEDLKTDRLEKKNNAREIYFQKYGEYPPAFCVLSPTQACNLNCDGCYAVSDETANHRLSYETVRHIVRDVHDIFGSRFMTISGGEPFIYKDSGKTLLDLFEEFNDMFFLIYTNGTLITKEVAQRLAQLGNVTPAISVEGYQHQTDERRGTGIHSQVVDAMANLREAGVPFGISVTATKKNVNILLDDYFYDYFFGQLGATYMWQFQMMPVGRGKELLDLMITPRQRVELYHMWEKLIEQKRYCVADFWNSGALTEGCLAYGRWGGYFYINWDGKMMPCVFVPFYQDNVNDLYAEGKTLADGLHSKLMKNGRKWQHEYGFENGHHRENILMPCSIKDNFDNFRKNILPDEAIPENPQAEVIRTDEEYYRFLTEYDRELSHLTEEIWQKTYLA</sequence>
<dbReference type="Gene3D" id="3.20.20.70">
    <property type="entry name" value="Aldolase class I"/>
    <property type="match status" value="1"/>
</dbReference>
<reference evidence="7 10" key="2">
    <citation type="submission" date="2019-10" db="EMBL/GenBank/DDBJ databases">
        <title>Prolixibacter strains distinguished by the presence of nitrate reductase genes were adept at nitrate-dependent anaerobic corrosion of metallic iron and carbon steel.</title>
        <authorList>
            <person name="Iino T."/>
            <person name="Shono N."/>
            <person name="Ito K."/>
            <person name="Nakamura R."/>
            <person name="Sueoka K."/>
            <person name="Harayama S."/>
            <person name="Ohkuma M."/>
        </authorList>
    </citation>
    <scope>NUCLEOTIDE SEQUENCE [LARGE SCALE GENOMIC DNA]</scope>
    <source>
        <strain evidence="7 10">MIC1-1</strain>
    </source>
</reference>
<dbReference type="PANTHER" id="PTHR43524">
    <property type="entry name" value="RADICAL SAM SUPERFAMILY PROTEIN"/>
    <property type="match status" value="1"/>
</dbReference>
<dbReference type="GO" id="GO:0003824">
    <property type="term" value="F:catalytic activity"/>
    <property type="evidence" value="ECO:0007669"/>
    <property type="project" value="InterPro"/>
</dbReference>
<dbReference type="Proteomes" id="UP000396862">
    <property type="component" value="Unassembled WGS sequence"/>
</dbReference>
<evidence type="ECO:0000313" key="10">
    <source>
        <dbReference type="Proteomes" id="UP000396862"/>
    </source>
</evidence>
<keyword evidence="2" id="KW-0949">S-adenosyl-L-methionine</keyword>
<dbReference type="RefSeq" id="WP_106543878.1">
    <property type="nucleotide sequence ID" value="NZ_BLAU01000001.1"/>
</dbReference>
<feature type="domain" description="Radical SAM core" evidence="6">
    <location>
        <begin position="108"/>
        <end position="326"/>
    </location>
</feature>
<dbReference type="EMBL" id="BLAU01000001">
    <property type="protein sequence ID" value="GET23091.1"/>
    <property type="molecule type" value="Genomic_DNA"/>
</dbReference>
<keyword evidence="4" id="KW-0408">Iron</keyword>
<dbReference type="AlphaFoldDB" id="A0A2P8C5Z1"/>
<dbReference type="GO" id="GO:0046872">
    <property type="term" value="F:metal ion binding"/>
    <property type="evidence" value="ECO:0007669"/>
    <property type="project" value="UniProtKB-KW"/>
</dbReference>
<dbReference type="SFLD" id="SFLDG01067">
    <property type="entry name" value="SPASM/twitch_domain_containing"/>
    <property type="match status" value="1"/>
</dbReference>
<dbReference type="PROSITE" id="PS51918">
    <property type="entry name" value="RADICAL_SAM"/>
    <property type="match status" value="1"/>
</dbReference>
<protein>
    <submittedName>
        <fullName evidence="8">MoaA/NifB/PqqE/SkfB family radical SAM enzyme</fullName>
    </submittedName>
</protein>
<keyword evidence="5" id="KW-0411">Iron-sulfur</keyword>
<gene>
    <name evidence="8" type="ORF">CLV93_11728</name>
    <name evidence="7" type="ORF">JCM18694_33370</name>
</gene>
<comment type="cofactor">
    <cofactor evidence="1">
        <name>[4Fe-4S] cluster</name>
        <dbReference type="ChEBI" id="CHEBI:49883"/>
    </cofactor>
</comment>
<evidence type="ECO:0000256" key="1">
    <source>
        <dbReference type="ARBA" id="ARBA00001966"/>
    </source>
</evidence>
<evidence type="ECO:0000313" key="9">
    <source>
        <dbReference type="Proteomes" id="UP000240621"/>
    </source>
</evidence>
<dbReference type="PANTHER" id="PTHR43524:SF1">
    <property type="entry name" value="RADICAL SAM SUPERFAMILY PROTEIN"/>
    <property type="match status" value="1"/>
</dbReference>
<proteinExistence type="predicted"/>
<dbReference type="EMBL" id="PYGC01000017">
    <property type="protein sequence ID" value="PSK80384.1"/>
    <property type="molecule type" value="Genomic_DNA"/>
</dbReference>
<evidence type="ECO:0000256" key="5">
    <source>
        <dbReference type="ARBA" id="ARBA00023014"/>
    </source>
</evidence>
<name>A0A2P8C5Z1_9BACT</name>
<evidence type="ECO:0000259" key="6">
    <source>
        <dbReference type="PROSITE" id="PS51918"/>
    </source>
</evidence>
<accession>A0A2P8C5Z1</accession>
<dbReference type="Proteomes" id="UP000240621">
    <property type="component" value="Unassembled WGS sequence"/>
</dbReference>
<dbReference type="GO" id="GO:0051536">
    <property type="term" value="F:iron-sulfur cluster binding"/>
    <property type="evidence" value="ECO:0007669"/>
    <property type="project" value="UniProtKB-KW"/>
</dbReference>
<keyword evidence="3" id="KW-0479">Metal-binding</keyword>
<organism evidence="8 9">
    <name type="scientific">Prolixibacter denitrificans</name>
    <dbReference type="NCBI Taxonomy" id="1541063"/>
    <lineage>
        <taxon>Bacteria</taxon>
        <taxon>Pseudomonadati</taxon>
        <taxon>Bacteroidota</taxon>
        <taxon>Bacteroidia</taxon>
        <taxon>Marinilabiliales</taxon>
        <taxon>Prolixibacteraceae</taxon>
        <taxon>Prolixibacter</taxon>
    </lineage>
</organism>
<comment type="caution">
    <text evidence="8">The sequence shown here is derived from an EMBL/GenBank/DDBJ whole genome shotgun (WGS) entry which is preliminary data.</text>
</comment>
<evidence type="ECO:0000313" key="8">
    <source>
        <dbReference type="EMBL" id="PSK80384.1"/>
    </source>
</evidence>
<dbReference type="Pfam" id="PF04055">
    <property type="entry name" value="Radical_SAM"/>
    <property type="match status" value="1"/>
</dbReference>
<dbReference type="CDD" id="cd01335">
    <property type="entry name" value="Radical_SAM"/>
    <property type="match status" value="1"/>
</dbReference>
<evidence type="ECO:0000313" key="7">
    <source>
        <dbReference type="EMBL" id="GET23091.1"/>
    </source>
</evidence>
<dbReference type="InterPro" id="IPR013785">
    <property type="entry name" value="Aldolase_TIM"/>
</dbReference>